<dbReference type="GO" id="GO:0006979">
    <property type="term" value="P:response to oxidative stress"/>
    <property type="evidence" value="ECO:0007669"/>
    <property type="project" value="TreeGrafter"/>
</dbReference>
<keyword evidence="5" id="KW-0999">Mitochondrion inner membrane</keyword>
<dbReference type="GO" id="GO:0005743">
    <property type="term" value="C:mitochondrial inner membrane"/>
    <property type="evidence" value="ECO:0007669"/>
    <property type="project" value="UniProtKB-SubCell"/>
</dbReference>
<dbReference type="InterPro" id="IPR045299">
    <property type="entry name" value="Complex1_LYR_NDUFA6_LYRM6"/>
</dbReference>
<comment type="similarity">
    <text evidence="2">Belongs to the complex I LYR family.</text>
</comment>
<evidence type="ECO:0000256" key="4">
    <source>
        <dbReference type="ARBA" id="ARBA00022660"/>
    </source>
</evidence>
<accession>A0A4R0RFM6</accession>
<dbReference type="CDD" id="cd20266">
    <property type="entry name" value="Complex1_LYR_NDUFA6_LYRM6"/>
    <property type="match status" value="1"/>
</dbReference>
<protein>
    <submittedName>
        <fullName evidence="9">Uncharacterized protein</fullName>
    </submittedName>
</protein>
<comment type="caution">
    <text evidence="9">The sequence shown here is derived from an EMBL/GenBank/DDBJ whole genome shotgun (WGS) entry which is preliminary data.</text>
</comment>
<keyword evidence="3" id="KW-0813">Transport</keyword>
<evidence type="ECO:0000313" key="9">
    <source>
        <dbReference type="EMBL" id="TCD67130.1"/>
    </source>
</evidence>
<dbReference type="STRING" id="92696.A0A4R0RFM6"/>
<evidence type="ECO:0000256" key="6">
    <source>
        <dbReference type="ARBA" id="ARBA00022982"/>
    </source>
</evidence>
<comment type="subcellular location">
    <subcellularLocation>
        <location evidence="1">Mitochondrion inner membrane</location>
        <topology evidence="1">Peripheral membrane protein</topology>
        <orientation evidence="1">Matrix side</orientation>
    </subcellularLocation>
</comment>
<dbReference type="InterPro" id="IPR016488">
    <property type="entry name" value="NADH_Ub_cplx-1_asu_su-6"/>
</dbReference>
<sequence length="137" mass="15922">MSTIPSRLARATQTSVNHAEARSRVFKLYRDWYRGAPEIVSVYALNVSPATVRHAIRQQFEENRYVTDLKVIDMLLLKSRQEYQETINCWKTIDHVMGILLRPKGRPQRSFLEKFYEGRDEDQVLPAATGILHPHAL</sequence>
<keyword evidence="4" id="KW-0679">Respiratory chain</keyword>
<dbReference type="PIRSF" id="PIRSF006643">
    <property type="entry name" value="NDUA6"/>
    <property type="match status" value="1"/>
</dbReference>
<keyword evidence="10" id="KW-1185">Reference proteome</keyword>
<dbReference type="PANTHER" id="PTHR12964">
    <property type="entry name" value="NADH-UBIQUINONE OXIDOREDUCTASE B14 SUBUNIT"/>
    <property type="match status" value="1"/>
</dbReference>
<dbReference type="EMBL" id="RWJN01000109">
    <property type="protein sequence ID" value="TCD67130.1"/>
    <property type="molecule type" value="Genomic_DNA"/>
</dbReference>
<evidence type="ECO:0000256" key="2">
    <source>
        <dbReference type="ARBA" id="ARBA00009508"/>
    </source>
</evidence>
<name>A0A4R0RFM6_9APHY</name>
<evidence type="ECO:0000256" key="3">
    <source>
        <dbReference type="ARBA" id="ARBA00022448"/>
    </source>
</evidence>
<keyword evidence="8" id="KW-0472">Membrane</keyword>
<dbReference type="OrthoDB" id="14535at2759"/>
<organism evidence="9 10">
    <name type="scientific">Steccherinum ochraceum</name>
    <dbReference type="NCBI Taxonomy" id="92696"/>
    <lineage>
        <taxon>Eukaryota</taxon>
        <taxon>Fungi</taxon>
        <taxon>Dikarya</taxon>
        <taxon>Basidiomycota</taxon>
        <taxon>Agaricomycotina</taxon>
        <taxon>Agaricomycetes</taxon>
        <taxon>Polyporales</taxon>
        <taxon>Steccherinaceae</taxon>
        <taxon>Steccherinum</taxon>
    </lineage>
</organism>
<gene>
    <name evidence="9" type="ORF">EIP91_000470</name>
</gene>
<dbReference type="PANTHER" id="PTHR12964:SF0">
    <property type="entry name" value="NADH DEHYDROGENASE [UBIQUINONE] 1 ALPHA SUBCOMPLEX SUBUNIT 6"/>
    <property type="match status" value="1"/>
</dbReference>
<evidence type="ECO:0000256" key="8">
    <source>
        <dbReference type="ARBA" id="ARBA00023136"/>
    </source>
</evidence>
<dbReference type="AlphaFoldDB" id="A0A4R0RFM6"/>
<dbReference type="GO" id="GO:0045271">
    <property type="term" value="C:respiratory chain complex I"/>
    <property type="evidence" value="ECO:0007669"/>
    <property type="project" value="InterPro"/>
</dbReference>
<evidence type="ECO:0000256" key="1">
    <source>
        <dbReference type="ARBA" id="ARBA00004443"/>
    </source>
</evidence>
<keyword evidence="7" id="KW-0496">Mitochondrion</keyword>
<keyword evidence="6" id="KW-0249">Electron transport</keyword>
<dbReference type="Proteomes" id="UP000292702">
    <property type="component" value="Unassembled WGS sequence"/>
</dbReference>
<evidence type="ECO:0000256" key="5">
    <source>
        <dbReference type="ARBA" id="ARBA00022792"/>
    </source>
</evidence>
<proteinExistence type="inferred from homology"/>
<evidence type="ECO:0000256" key="7">
    <source>
        <dbReference type="ARBA" id="ARBA00023128"/>
    </source>
</evidence>
<reference evidence="9 10" key="1">
    <citation type="submission" date="2018-11" db="EMBL/GenBank/DDBJ databases">
        <title>Genome assembly of Steccherinum ochraceum LE-BIN_3174, the white-rot fungus of the Steccherinaceae family (The Residual Polyporoid clade, Polyporales, Basidiomycota).</title>
        <authorList>
            <person name="Fedorova T.V."/>
            <person name="Glazunova O.A."/>
            <person name="Landesman E.O."/>
            <person name="Moiseenko K.V."/>
            <person name="Psurtseva N.V."/>
            <person name="Savinova O.S."/>
            <person name="Shakhova N.V."/>
            <person name="Tyazhelova T.V."/>
            <person name="Vasina D.V."/>
        </authorList>
    </citation>
    <scope>NUCLEOTIDE SEQUENCE [LARGE SCALE GENOMIC DNA]</scope>
    <source>
        <strain evidence="9 10">LE-BIN_3174</strain>
    </source>
</reference>
<evidence type="ECO:0000313" key="10">
    <source>
        <dbReference type="Proteomes" id="UP000292702"/>
    </source>
</evidence>